<dbReference type="Gene3D" id="3.40.50.2060">
    <property type="match status" value="1"/>
</dbReference>
<dbReference type="InterPro" id="IPR027482">
    <property type="entry name" value="Sec1-like_dom2"/>
</dbReference>
<dbReference type="InterPro" id="IPR001619">
    <property type="entry name" value="Sec1-like"/>
</dbReference>
<dbReference type="Gene3D" id="1.25.40.60">
    <property type="match status" value="1"/>
</dbReference>
<dbReference type="SUPFAM" id="SSF56815">
    <property type="entry name" value="Sec1/munc18-like (SM) proteins"/>
    <property type="match status" value="1"/>
</dbReference>
<dbReference type="EMBL" id="OZ019897">
    <property type="protein sequence ID" value="CAK9225486.1"/>
    <property type="molecule type" value="Genomic_DNA"/>
</dbReference>
<protein>
    <recommendedName>
        <fullName evidence="5">SNARE-interacting protein KEULE</fullName>
    </recommendedName>
</protein>
<name>A0ABP0UM71_9BRYO</name>
<evidence type="ECO:0000313" key="4">
    <source>
        <dbReference type="Proteomes" id="UP001497512"/>
    </source>
</evidence>
<dbReference type="InterPro" id="IPR043127">
    <property type="entry name" value="Sec-1-like_dom3a"/>
</dbReference>
<evidence type="ECO:0000256" key="1">
    <source>
        <dbReference type="ARBA" id="ARBA00009884"/>
    </source>
</evidence>
<reference evidence="3" key="1">
    <citation type="submission" date="2024-02" db="EMBL/GenBank/DDBJ databases">
        <authorList>
            <consortium name="ELIXIR-Norway"/>
            <consortium name="Elixir Norway"/>
        </authorList>
    </citation>
    <scope>NUCLEOTIDE SEQUENCE</scope>
</reference>
<feature type="compositionally biased region" description="Polar residues" evidence="2">
    <location>
        <begin position="564"/>
        <end position="573"/>
    </location>
</feature>
<dbReference type="Pfam" id="PF00995">
    <property type="entry name" value="Sec1"/>
    <property type="match status" value="1"/>
</dbReference>
<accession>A0ABP0UM71</accession>
<dbReference type="InterPro" id="IPR036045">
    <property type="entry name" value="Sec1-like_sf"/>
</dbReference>
<organism evidence="3 4">
    <name type="scientific">Sphagnum troendelagicum</name>
    <dbReference type="NCBI Taxonomy" id="128251"/>
    <lineage>
        <taxon>Eukaryota</taxon>
        <taxon>Viridiplantae</taxon>
        <taxon>Streptophyta</taxon>
        <taxon>Embryophyta</taxon>
        <taxon>Bryophyta</taxon>
        <taxon>Sphagnophytina</taxon>
        <taxon>Sphagnopsida</taxon>
        <taxon>Sphagnales</taxon>
        <taxon>Sphagnaceae</taxon>
        <taxon>Sphagnum</taxon>
    </lineage>
</organism>
<keyword evidence="4" id="KW-1185">Reference proteome</keyword>
<dbReference type="PANTHER" id="PTHR11679">
    <property type="entry name" value="VESICLE PROTEIN SORTING-ASSOCIATED"/>
    <property type="match status" value="1"/>
</dbReference>
<feature type="compositionally biased region" description="Polar residues" evidence="2">
    <location>
        <begin position="547"/>
        <end position="557"/>
    </location>
</feature>
<evidence type="ECO:0008006" key="5">
    <source>
        <dbReference type="Google" id="ProtNLM"/>
    </source>
</evidence>
<sequence length="670" mass="75731">MSLSDSSSHGAGGFRTFRQTSRDRLLQEMLHAARTGKGSPEWKVLIMDEVTVKVMSCTCKMADITDEGISLVEDLNKRRQPLPALDAVYFIQPSQESVRKFMQDMSGKSALYKKAYVFFSSPIGRDLLQAIKSDQSVLSRLAALREMNLEYLTVDTQGFITDNDEALELLFGESNEGTRKFDKCIETIATRLSTVFASMKEFPYVRYRAARSAATDSTSTTTGRDLVPTKVAAALWDRLMKYKTNLLNFPQVETCELIIVDRSIDPIAAVIHEWTYDAMCHDLLDLDGNKYIYETTNGGRRENKEVLLEEHDPVWVELRDLFIADASVRLTDKMQTFASKNKAAQIKLGTREGQELSTRDMQKMVQALPQYRDQLDKLSLHIHIATLLNAKIKQDVLSDIGNLEQDFVYGDATIKELINILNVNQEMSSENKLRLLMIYTVTHPEKLDETKQMQWMKLARLSSTEMNAVTNLEFLGVQVSKKPHSGVEKLALKFGARKSKRPLRRTREQDEESWQLSRFYPLVQDIVEDMDKGVLSKEEYPHLKDPSGSSMHASSPFSRPPTAPNSRPVQSRRTTAKGPGSTWASRGRASSDDGYSSNSVLKAAVSDPKINGKRIFIFIVGGMTRSELRVAHKLTTQLKREVVLGSTNIDNPKQFLRKLKELNSPEIVDF</sequence>
<evidence type="ECO:0000256" key="2">
    <source>
        <dbReference type="SAM" id="MobiDB-lite"/>
    </source>
</evidence>
<proteinExistence type="inferred from homology"/>
<dbReference type="Proteomes" id="UP001497512">
    <property type="component" value="Chromosome 5"/>
</dbReference>
<dbReference type="Gene3D" id="3.90.830.10">
    <property type="entry name" value="Syntaxin Binding Protein 1, Chain A, domain 2"/>
    <property type="match status" value="1"/>
</dbReference>
<comment type="similarity">
    <text evidence="1">Belongs to the STXBP/unc-18/SEC1 family.</text>
</comment>
<dbReference type="InterPro" id="IPR043154">
    <property type="entry name" value="Sec-1-like_dom1"/>
</dbReference>
<feature type="region of interest" description="Disordered" evidence="2">
    <location>
        <begin position="539"/>
        <end position="597"/>
    </location>
</feature>
<gene>
    <name evidence="3" type="ORF">CSSPTR1EN2_LOCUS17600</name>
</gene>
<dbReference type="PIRSF" id="PIRSF005715">
    <property type="entry name" value="VPS45_Sec1"/>
    <property type="match status" value="1"/>
</dbReference>
<evidence type="ECO:0000313" key="3">
    <source>
        <dbReference type="EMBL" id="CAK9225486.1"/>
    </source>
</evidence>
<dbReference type="Gene3D" id="3.40.50.1910">
    <property type="match status" value="1"/>
</dbReference>